<evidence type="ECO:0000313" key="2">
    <source>
        <dbReference type="EMBL" id="GAA1810382.1"/>
    </source>
</evidence>
<dbReference type="InterPro" id="IPR002575">
    <property type="entry name" value="Aminoglycoside_PTrfase"/>
</dbReference>
<evidence type="ECO:0000313" key="3">
    <source>
        <dbReference type="Proteomes" id="UP001500218"/>
    </source>
</evidence>
<reference evidence="2 3" key="1">
    <citation type="journal article" date="2019" name="Int. J. Syst. Evol. Microbiol.">
        <title>The Global Catalogue of Microorganisms (GCM) 10K type strain sequencing project: providing services to taxonomists for standard genome sequencing and annotation.</title>
        <authorList>
            <consortium name="The Broad Institute Genomics Platform"/>
            <consortium name="The Broad Institute Genome Sequencing Center for Infectious Disease"/>
            <person name="Wu L."/>
            <person name="Ma J."/>
        </authorList>
    </citation>
    <scope>NUCLEOTIDE SEQUENCE [LARGE SCALE GENOMIC DNA]</scope>
    <source>
        <strain evidence="2 3">JCM 13250</strain>
    </source>
</reference>
<comment type="caution">
    <text evidence="2">The sequence shown here is derived from an EMBL/GenBank/DDBJ whole genome shotgun (WGS) entry which is preliminary data.</text>
</comment>
<accession>A0ABN2M5H1</accession>
<dbReference type="Proteomes" id="UP001500218">
    <property type="component" value="Unassembled WGS sequence"/>
</dbReference>
<dbReference type="Pfam" id="PF01636">
    <property type="entry name" value="APH"/>
    <property type="match status" value="1"/>
</dbReference>
<dbReference type="InterPro" id="IPR011009">
    <property type="entry name" value="Kinase-like_dom_sf"/>
</dbReference>
<proteinExistence type="predicted"/>
<gene>
    <name evidence="2" type="ORF">GCM10009682_35040</name>
</gene>
<dbReference type="EMBL" id="BAAALT010000101">
    <property type="protein sequence ID" value="GAA1810382.1"/>
    <property type="molecule type" value="Genomic_DNA"/>
</dbReference>
<evidence type="ECO:0000259" key="1">
    <source>
        <dbReference type="Pfam" id="PF01636"/>
    </source>
</evidence>
<dbReference type="RefSeq" id="WP_344132778.1">
    <property type="nucleotide sequence ID" value="NZ_BAAALT010000101.1"/>
</dbReference>
<dbReference type="SUPFAM" id="SSF56112">
    <property type="entry name" value="Protein kinase-like (PK-like)"/>
    <property type="match status" value="1"/>
</dbReference>
<keyword evidence="3" id="KW-1185">Reference proteome</keyword>
<name>A0ABN2M5H1_9ACTN</name>
<protein>
    <recommendedName>
        <fullName evidence="1">Aminoglycoside phosphotransferase domain-containing protein</fullName>
    </recommendedName>
</protein>
<sequence>MERLGSGRTADVFAVDGERVVRRYRESWDTAREAAIMTYVGGHGYPVPAVHGSDGPELVMERLDGVTMLSALVSGGIDPGAGVRMLADLHTRLHALPARPDGAPGERVLHLDLHEKARLRQAADLVVTPA</sequence>
<feature type="domain" description="Aminoglycoside phosphotransferase" evidence="1">
    <location>
        <begin position="2"/>
        <end position="120"/>
    </location>
</feature>
<organism evidence="2 3">
    <name type="scientific">Luedemannella flava</name>
    <dbReference type="NCBI Taxonomy" id="349316"/>
    <lineage>
        <taxon>Bacteria</taxon>
        <taxon>Bacillati</taxon>
        <taxon>Actinomycetota</taxon>
        <taxon>Actinomycetes</taxon>
        <taxon>Micromonosporales</taxon>
        <taxon>Micromonosporaceae</taxon>
        <taxon>Luedemannella</taxon>
    </lineage>
</organism>